<keyword evidence="4" id="KW-1134">Transmembrane beta strand</keyword>
<evidence type="ECO:0000259" key="11">
    <source>
        <dbReference type="Pfam" id="PF13953"/>
    </source>
</evidence>
<evidence type="ECO:0000256" key="1">
    <source>
        <dbReference type="ARBA" id="ARBA00004571"/>
    </source>
</evidence>
<evidence type="ECO:0000256" key="10">
    <source>
        <dbReference type="RuleBase" id="RU003884"/>
    </source>
</evidence>
<dbReference type="Pfam" id="PF13954">
    <property type="entry name" value="PapC_N"/>
    <property type="match status" value="1"/>
</dbReference>
<dbReference type="InterPro" id="IPR043142">
    <property type="entry name" value="PapC-like_C_sf"/>
</dbReference>
<dbReference type="InterPro" id="IPR042186">
    <property type="entry name" value="FimD_plug_dom"/>
</dbReference>
<feature type="domain" description="PapC N-terminal" evidence="12">
    <location>
        <begin position="59"/>
        <end position="208"/>
    </location>
</feature>
<dbReference type="Gene3D" id="3.10.20.410">
    <property type="match status" value="1"/>
</dbReference>
<dbReference type="PANTHER" id="PTHR30451">
    <property type="entry name" value="OUTER MEMBRANE USHER PROTEIN"/>
    <property type="match status" value="1"/>
</dbReference>
<reference evidence="13 14" key="1">
    <citation type="submission" date="2018-03" db="EMBL/GenBank/DDBJ databases">
        <title>Diversity of phytobeneficial traits revealed by whole-genome analysis of worldwide-isolated phenazine-producing Pseudomonas spp.</title>
        <authorList>
            <person name="Biessy A."/>
            <person name="Novinscak A."/>
            <person name="Blom J."/>
            <person name="Leger G."/>
            <person name="Thomashow L.S."/>
            <person name="Cazorla F.M."/>
            <person name="Josic D."/>
            <person name="Filion M."/>
        </authorList>
    </citation>
    <scope>NUCLEOTIDE SEQUENCE [LARGE SCALE GENOMIC DNA]</scope>
    <source>
        <strain evidence="13 14">30B</strain>
    </source>
</reference>
<evidence type="ECO:0000313" key="13">
    <source>
        <dbReference type="EMBL" id="AZE56843.1"/>
    </source>
</evidence>
<feature type="domain" description="PapC-like C-terminal" evidence="11">
    <location>
        <begin position="784"/>
        <end position="845"/>
    </location>
</feature>
<dbReference type="InterPro" id="IPR000015">
    <property type="entry name" value="Fimb_usher"/>
</dbReference>
<protein>
    <submittedName>
        <fullName evidence="13">Outer membrane usher protein fimD</fullName>
    </submittedName>
</protein>
<evidence type="ECO:0000256" key="7">
    <source>
        <dbReference type="ARBA" id="ARBA00022729"/>
    </source>
</evidence>
<dbReference type="Proteomes" id="UP000268696">
    <property type="component" value="Chromosome"/>
</dbReference>
<keyword evidence="6 10" id="KW-0812">Transmembrane</keyword>
<gene>
    <name evidence="13" type="ORF">C4K03_4705</name>
</gene>
<keyword evidence="9 10" id="KW-0998">Cell outer membrane</keyword>
<dbReference type="Pfam" id="PF00577">
    <property type="entry name" value="Usher"/>
    <property type="match status" value="1"/>
</dbReference>
<evidence type="ECO:0000256" key="3">
    <source>
        <dbReference type="ARBA" id="ARBA00022448"/>
    </source>
</evidence>
<name>A0A3G7UC45_9PSED</name>
<accession>A0A3G7UC45</accession>
<organism evidence="13 14">
    <name type="scientific">Pseudomonas synxantha</name>
    <dbReference type="NCBI Taxonomy" id="47883"/>
    <lineage>
        <taxon>Bacteria</taxon>
        <taxon>Pseudomonadati</taxon>
        <taxon>Pseudomonadota</taxon>
        <taxon>Gammaproteobacteria</taxon>
        <taxon>Pseudomonadales</taxon>
        <taxon>Pseudomonadaceae</taxon>
        <taxon>Pseudomonas</taxon>
    </lineage>
</organism>
<dbReference type="GO" id="GO:0015473">
    <property type="term" value="F:fimbrial usher porin activity"/>
    <property type="evidence" value="ECO:0007669"/>
    <property type="project" value="InterPro"/>
</dbReference>
<keyword evidence="5 10" id="KW-1029">Fimbrium biogenesis</keyword>
<evidence type="ECO:0000256" key="8">
    <source>
        <dbReference type="ARBA" id="ARBA00023136"/>
    </source>
</evidence>
<dbReference type="SUPFAM" id="SSF141729">
    <property type="entry name" value="FimD N-terminal domain-like"/>
    <property type="match status" value="1"/>
</dbReference>
<evidence type="ECO:0000256" key="6">
    <source>
        <dbReference type="ARBA" id="ARBA00022692"/>
    </source>
</evidence>
<dbReference type="InterPro" id="IPR025885">
    <property type="entry name" value="PapC_N"/>
</dbReference>
<evidence type="ECO:0000256" key="2">
    <source>
        <dbReference type="ARBA" id="ARBA00008064"/>
    </source>
</evidence>
<dbReference type="Gene3D" id="2.60.40.2070">
    <property type="match status" value="1"/>
</dbReference>
<dbReference type="InterPro" id="IPR018030">
    <property type="entry name" value="Fimbrial_membr_usher_CS"/>
</dbReference>
<proteinExistence type="inferred from homology"/>
<dbReference type="GO" id="GO:0009297">
    <property type="term" value="P:pilus assembly"/>
    <property type="evidence" value="ECO:0007669"/>
    <property type="project" value="InterPro"/>
</dbReference>
<dbReference type="GO" id="GO:0009279">
    <property type="term" value="C:cell outer membrane"/>
    <property type="evidence" value="ECO:0007669"/>
    <property type="project" value="UniProtKB-SubCell"/>
</dbReference>
<dbReference type="Gene3D" id="2.60.40.3110">
    <property type="match status" value="1"/>
</dbReference>
<dbReference type="Pfam" id="PF13953">
    <property type="entry name" value="PapC_C"/>
    <property type="match status" value="1"/>
</dbReference>
<dbReference type="FunFam" id="2.60.40.3110:FF:000001">
    <property type="entry name" value="Putative fimbrial outer membrane usher"/>
    <property type="match status" value="1"/>
</dbReference>
<keyword evidence="8 10" id="KW-0472">Membrane</keyword>
<dbReference type="EMBL" id="CP027754">
    <property type="protein sequence ID" value="AZE56843.1"/>
    <property type="molecule type" value="Genomic_DNA"/>
</dbReference>
<comment type="similarity">
    <text evidence="2 10">Belongs to the fimbrial export usher family.</text>
</comment>
<keyword evidence="3 10" id="KW-0813">Transport</keyword>
<keyword evidence="7" id="KW-0732">Signal</keyword>
<sequence>MNVFFSMSGSSEISSGRNLTMTQGIAGFSANCLWLCIALTFPLTVIAGNSEGKKEVSSKFNTSFLRNGGAGVDLSEFLQGSSVAAGTYRVDIQVNRALIGRQDVDFTKNSKSGRVEACLTLAVLEPLGIDIQALRDAGKLELMAADPRRCLDLATLIEQSSIDYDVSRQQLNIGVPQASMLRSARGYVDPALWDEGVTAGFVDYNFNGRRNTINGLNSNSYFVGMRNGINLGPWRLRNDSNLSSNDHGTFFTSDRTFAQRDITVLKSQLTLGNTYTDARTFDSIRINGVLLASDDAMLPDSQRGYAPTIRGDAETNATVEIRQNGYMLYSTNVAAGPFVIDDIYPNGSNGDLEVTVIEADGRRRTFSQAFASLPQMVRRGTFRQSVAVGKYDGNSSGGASPAVGVAGLAYGLTDETTLLGGVQWAPDFTALNLGVSQNTAIGAFSLDVTQSGSIAQGERRKGQSVRLLYAKTLSTTDTTFTLASYRYSTEGYRTLSEHVTDLDYDVRHGPRGRAKSRFDLTLNQSLGGRQYGSMYLTVGEQRYWNLPGKTQQYTIGYSGGWHSMSYNVGASHALNASSYNDGASDDLTRVTLTISYPLGSGKRRANMSSTLARDSSGELSLQGGVNGSVMERDDTFYAMSVGHESVNGQSFNASVNGATPVAKINVGYGSGNNYRSLKAGASGSIVAHAGGINLGQPIGDSFTLVQVPGVAGTKIGNNAGVTTGRNGYAVVPYSQPYRTNWINLDSTQLGADVEVDNTTQQVIPRRGSVTVAKFSVKKGRRVQFELVRADGSAIPFGSSIENEQGARIAIVDPTGHALALLETDQGVLQVKYGGKACSAEYSLPERSSVQGYDRVRLLCQ</sequence>
<dbReference type="PROSITE" id="PS01151">
    <property type="entry name" value="FIMBRIAL_USHER"/>
    <property type="match status" value="1"/>
</dbReference>
<evidence type="ECO:0000313" key="14">
    <source>
        <dbReference type="Proteomes" id="UP000268696"/>
    </source>
</evidence>
<dbReference type="InterPro" id="IPR037224">
    <property type="entry name" value="PapC_N_sf"/>
</dbReference>
<comment type="subcellular location">
    <subcellularLocation>
        <location evidence="1 10">Cell outer membrane</location>
        <topology evidence="1 10">Multi-pass membrane protein</topology>
    </subcellularLocation>
</comment>
<dbReference type="InterPro" id="IPR025949">
    <property type="entry name" value="PapC-like_C"/>
</dbReference>
<dbReference type="Gene3D" id="2.60.40.2610">
    <property type="entry name" value="Outer membrane usher protein FimD, plug domain"/>
    <property type="match status" value="1"/>
</dbReference>
<evidence type="ECO:0000256" key="4">
    <source>
        <dbReference type="ARBA" id="ARBA00022452"/>
    </source>
</evidence>
<evidence type="ECO:0000256" key="5">
    <source>
        <dbReference type="ARBA" id="ARBA00022558"/>
    </source>
</evidence>
<dbReference type="AlphaFoldDB" id="A0A3G7UC45"/>
<dbReference type="PANTHER" id="PTHR30451:SF21">
    <property type="entry name" value="FIMBRIAL USHER DOMAIN-CONTAINING PROTEIN YDET-RELATED"/>
    <property type="match status" value="1"/>
</dbReference>
<evidence type="ECO:0000259" key="12">
    <source>
        <dbReference type="Pfam" id="PF13954"/>
    </source>
</evidence>
<evidence type="ECO:0000256" key="9">
    <source>
        <dbReference type="ARBA" id="ARBA00023237"/>
    </source>
</evidence>